<dbReference type="Proteomes" id="UP000001739">
    <property type="component" value="Chromosome 2"/>
</dbReference>
<dbReference type="eggNOG" id="ENOG5032S7C">
    <property type="taxonomic scope" value="Bacteria"/>
</dbReference>
<dbReference type="KEGG" id="bpy:Bphyt_5279"/>
<organism evidence="3 4">
    <name type="scientific">Paraburkholderia phytofirmans (strain DSM 17436 / LMG 22146 / PsJN)</name>
    <name type="common">Burkholderia phytofirmans</name>
    <dbReference type="NCBI Taxonomy" id="398527"/>
    <lineage>
        <taxon>Bacteria</taxon>
        <taxon>Pseudomonadati</taxon>
        <taxon>Pseudomonadota</taxon>
        <taxon>Betaproteobacteria</taxon>
        <taxon>Burkholderiales</taxon>
        <taxon>Burkholderiaceae</taxon>
        <taxon>Paraburkholderia</taxon>
    </lineage>
</organism>
<dbReference type="EMBL" id="CP001053">
    <property type="protein sequence ID" value="ACD19638.1"/>
    <property type="molecule type" value="Genomic_DNA"/>
</dbReference>
<feature type="signal peptide" evidence="2">
    <location>
        <begin position="1"/>
        <end position="38"/>
    </location>
</feature>
<proteinExistence type="predicted"/>
<dbReference type="RefSeq" id="WP_012427146.1">
    <property type="nucleotide sequence ID" value="NC_010676.1"/>
</dbReference>
<name>B2TDC7_PARPJ</name>
<feature type="region of interest" description="Disordered" evidence="1">
    <location>
        <begin position="46"/>
        <end position="73"/>
    </location>
</feature>
<dbReference type="AlphaFoldDB" id="B2TDC7"/>
<evidence type="ECO:0000256" key="1">
    <source>
        <dbReference type="SAM" id="MobiDB-lite"/>
    </source>
</evidence>
<reference evidence="3 4" key="1">
    <citation type="journal article" date="2011" name="J. Bacteriol.">
        <title>Complete genome sequence of the plant growth-promoting endophyte Burkholderia phytofirmans strain PsJN.</title>
        <authorList>
            <person name="Weilharter A."/>
            <person name="Mitter B."/>
            <person name="Shin M.V."/>
            <person name="Chain P.S."/>
            <person name="Nowak J."/>
            <person name="Sessitsch A."/>
        </authorList>
    </citation>
    <scope>NUCLEOTIDE SEQUENCE [LARGE SCALE GENOMIC DNA]</scope>
    <source>
        <strain evidence="4">DSM 17436 / LMG 22146 / PsJN</strain>
    </source>
</reference>
<evidence type="ECO:0000313" key="4">
    <source>
        <dbReference type="Proteomes" id="UP000001739"/>
    </source>
</evidence>
<dbReference type="HOGENOM" id="CLU_102088_0_0_4"/>
<sequence precursor="true">MPNAVAPRRSAGLSGPLLRNLAGAALAVSLGSAPLAYGADPSAAPNAGMTGSPGASSTAGAAASPPAAPAASAASAPDDTFLLTIFLRHDESKPLPKINDQLRAQGFFKTFPPPGIEVVSWYVMMGIGQVVTLRVPASRLREVNRAIETTAWGGYRTEFYPTYDYKAQAQQMRAMDGK</sequence>
<accession>B2TDC7</accession>
<gene>
    <name evidence="3" type="ordered locus">Bphyt_5279</name>
</gene>
<protein>
    <submittedName>
        <fullName evidence="3">Uncharacterized protein</fullName>
    </submittedName>
</protein>
<evidence type="ECO:0000313" key="3">
    <source>
        <dbReference type="EMBL" id="ACD19638.1"/>
    </source>
</evidence>
<feature type="compositionally biased region" description="Low complexity" evidence="1">
    <location>
        <begin position="47"/>
        <end position="73"/>
    </location>
</feature>
<dbReference type="STRING" id="398527.Bphyt_5279"/>
<feature type="chain" id="PRO_5002782459" evidence="2">
    <location>
        <begin position="39"/>
        <end position="178"/>
    </location>
</feature>
<evidence type="ECO:0000256" key="2">
    <source>
        <dbReference type="SAM" id="SignalP"/>
    </source>
</evidence>
<keyword evidence="2" id="KW-0732">Signal</keyword>